<dbReference type="Gene3D" id="3.40.50.850">
    <property type="entry name" value="Isochorismatase-like"/>
    <property type="match status" value="1"/>
</dbReference>
<accession>A0A1X0WB78</accession>
<protein>
    <submittedName>
        <fullName evidence="3">Isochorismatase</fullName>
    </submittedName>
</protein>
<dbReference type="SUPFAM" id="SSF52499">
    <property type="entry name" value="Isochorismatase-like hydrolases"/>
    <property type="match status" value="1"/>
</dbReference>
<dbReference type="InterPro" id="IPR036380">
    <property type="entry name" value="Isochorismatase-like_sf"/>
</dbReference>
<evidence type="ECO:0000256" key="1">
    <source>
        <dbReference type="ARBA" id="ARBA00022801"/>
    </source>
</evidence>
<dbReference type="Proteomes" id="UP000192536">
    <property type="component" value="Unassembled WGS sequence"/>
</dbReference>
<dbReference type="GO" id="GO:0016787">
    <property type="term" value="F:hydrolase activity"/>
    <property type="evidence" value="ECO:0007669"/>
    <property type="project" value="UniProtKB-KW"/>
</dbReference>
<name>A0A1X0WB78_9GAMM</name>
<dbReference type="STRING" id="1646377.BS640_18350"/>
<gene>
    <name evidence="3" type="ORF">BS640_18350</name>
</gene>
<dbReference type="PANTHER" id="PTHR43540">
    <property type="entry name" value="PEROXYUREIDOACRYLATE/UREIDOACRYLATE AMIDOHYDROLASE-RELATED"/>
    <property type="match status" value="1"/>
</dbReference>
<dbReference type="InterPro" id="IPR000868">
    <property type="entry name" value="Isochorismatase-like_dom"/>
</dbReference>
<organism evidence="3 4">
    <name type="scientific">Rouxiella badensis</name>
    <dbReference type="NCBI Taxonomy" id="1646377"/>
    <lineage>
        <taxon>Bacteria</taxon>
        <taxon>Pseudomonadati</taxon>
        <taxon>Pseudomonadota</taxon>
        <taxon>Gammaproteobacteria</taxon>
        <taxon>Enterobacterales</taxon>
        <taxon>Yersiniaceae</taxon>
        <taxon>Rouxiella</taxon>
    </lineage>
</organism>
<keyword evidence="1" id="KW-0378">Hydrolase</keyword>
<dbReference type="GeneID" id="93565224"/>
<dbReference type="PANTHER" id="PTHR43540:SF14">
    <property type="entry name" value="ISOCHORISMATASE"/>
    <property type="match status" value="1"/>
</dbReference>
<dbReference type="RefSeq" id="WP_017490133.1">
    <property type="nucleotide sequence ID" value="NZ_CAUQAZ010000017.1"/>
</dbReference>
<feature type="domain" description="Isochorismatase-like" evidence="2">
    <location>
        <begin position="3"/>
        <end position="134"/>
    </location>
</feature>
<reference evidence="3 4" key="1">
    <citation type="journal article" date="2017" name="Int. J. Syst. Evol. Microbiol.">
        <title>Rouxiella badensis sp. nov. and Rouxiella silvae sp. nov. isolated from peat bog soil in Germany and emendation of the genus description.</title>
        <authorList>
            <person name="Le Fleche-Mateos A."/>
            <person name="Kugler J.H."/>
            <person name="Hansen S.H."/>
            <person name="Syldatk C."/>
            <person name="Hausmann R."/>
            <person name="Lomprez F."/>
            <person name="Vandenbogaert M."/>
            <person name="Manuguerra J.C."/>
            <person name="Grimont P.A."/>
        </authorList>
    </citation>
    <scope>NUCLEOTIDE SEQUENCE [LARGE SCALE GENOMIC DNA]</scope>
    <source>
        <strain evidence="3 4">DSM 100043</strain>
    </source>
</reference>
<dbReference type="EMBL" id="MRWE01000036">
    <property type="protein sequence ID" value="ORJ24052.1"/>
    <property type="molecule type" value="Genomic_DNA"/>
</dbReference>
<dbReference type="InterPro" id="IPR050272">
    <property type="entry name" value="Isochorismatase-like_hydrls"/>
</dbReference>
<dbReference type="Pfam" id="PF00857">
    <property type="entry name" value="Isochorismatase"/>
    <property type="match status" value="1"/>
</dbReference>
<evidence type="ECO:0000313" key="4">
    <source>
        <dbReference type="Proteomes" id="UP000192536"/>
    </source>
</evidence>
<dbReference type="AlphaFoldDB" id="A0A1X0WB78"/>
<keyword evidence="4" id="KW-1185">Reference proteome</keyword>
<proteinExistence type="predicted"/>
<comment type="caution">
    <text evidence="3">The sequence shown here is derived from an EMBL/GenBank/DDBJ whole genome shotgun (WGS) entry which is preliminary data.</text>
</comment>
<evidence type="ECO:0000259" key="2">
    <source>
        <dbReference type="Pfam" id="PF00857"/>
    </source>
</evidence>
<evidence type="ECO:0000313" key="3">
    <source>
        <dbReference type="EMBL" id="ORJ24052.1"/>
    </source>
</evidence>
<sequence length="172" mass="18989">MNTLIVVDMQNGVFATPRFQAQEKIQKINALIAAADRVIFIQHECDGMMEGSQNYALLPDVLTPKEVFYVKKTACDAFSHTSLASLLKELSEQAFTICGCASDYCLDSTIKSGCAAGYRITAVADAHTTSERKWVSAEALINQHNEVWENFDQPGNPILVKPTAQVLTEWQS</sequence>